<feature type="region of interest" description="Disordered" evidence="4">
    <location>
        <begin position="438"/>
        <end position="481"/>
    </location>
</feature>
<dbReference type="GO" id="GO:0004386">
    <property type="term" value="F:helicase activity"/>
    <property type="evidence" value="ECO:0007669"/>
    <property type="project" value="UniProtKB-KW"/>
</dbReference>
<feature type="region of interest" description="Disordered" evidence="4">
    <location>
        <begin position="232"/>
        <end position="270"/>
    </location>
</feature>
<feature type="non-terminal residue" evidence="5">
    <location>
        <position position="3216"/>
    </location>
</feature>
<evidence type="ECO:0000256" key="4">
    <source>
        <dbReference type="SAM" id="MobiDB-lite"/>
    </source>
</evidence>
<evidence type="ECO:0000313" key="6">
    <source>
        <dbReference type="EMBL" id="CAL1148103.1"/>
    </source>
</evidence>
<accession>A0A9P1FZU2</accession>
<evidence type="ECO:0000313" key="7">
    <source>
        <dbReference type="EMBL" id="CAL4782040.1"/>
    </source>
</evidence>
<feature type="compositionally biased region" description="Basic and acidic residues" evidence="4">
    <location>
        <begin position="2516"/>
        <end position="2541"/>
    </location>
</feature>
<feature type="compositionally biased region" description="Polar residues" evidence="4">
    <location>
        <begin position="1533"/>
        <end position="1545"/>
    </location>
</feature>
<sequence length="3216" mass="350611">MSSVDEKDPLDYVEVKPEADLQVAVAFLPGRIADSHIATVARHLVSAVGSVSERAGLLSSPVARLTGELGETWRDVGVNVAAVVLGLQKQFTEQLVAGQLTQSCRNYLATQLCMWDETAGTYCQSLTVPAEREEQVASYIASHTGGTGPLLQLLGSGLQAGKAYLVASIMTQFGEVVDMDSSDWEAPVLLKVVEAMASASPSRNDNYDYDNMAIANATIPFLRVHADGSLSMCPDEADEDAQKSQKTEASQQAGGKRAAQGTLPEVLEPKPKAKFMASTKAFDFKKALGVTGPGSGGSRGLRQRRGCRSVSDCEHRHESQEQPAHWHTSPGLGTSSSSSSSASEPHPNPHHGHHIATEEEAFQLLFDGMMLTASTIKTALDAWMPLAASKQSALVAGAKYHVVILVADGALSNALVKKFEDLPCSWPWGVAKDTDTALEMKGTGRGRGRGGKGGRKGSGKGKEHAQAETSEANQKKENQTQTKKAFLLTNLVRAGNQMGGSGSWTLLGRALEGLVDENLELRPMSQRPADDMLRWNQYILKVIGKVPPDFDIVAFDSDSGSGNELPLTKRNGVLESAIELLRLVGYSDWRFNTIAVYVEVQQSDAAAYMAQQRTRANDLQTPLKLFLLMETNQPIRRLLFYVLRYECESQDNEESDLRELCRRYLFNFESDGLRASGKVTGKSMSELTALAVDADHELQRSFQGVCPGGKYHMSRQPSRSTNDIDSVDGKGDNDDDDDKDAGPGRPKPKAKRRRKKDRRLVLRDCCNYGKGMKFSGDQSGAASQKVGRMHGLHASGGLKASFTRLAKSSNKVVKCERKEERKSRKKRRLEAEEVAAESDQRKGLWGVKLNSQQPVDPGAVVAARQQGMTRTNAASRFEEEVPEFDHEPLMQTRMQQETVARYHVQCSVKGFCSKELSTLKDEVHLLHTLLLKEIRCQIDKNLPHPLSKDFLCSGDAAIAVRYNCSSSSGDSLQCKVYLVASMCLKPLGAVLASMSLQPPDDSLFETGFGKEDPNQNEVSFAALKTADADDAGHCFEFQTSWDLVVDLLKNHNLAKSMIYVNVLEHTPVWPATKTTMAAEEEAKDPLDFLDSGADKASEFHDVEADEGIEGAVCPDALLAVFEEIGIGSLDTDDASDKLAGNGAAVFKAPLPGEIRRVCNEVLCGDAKCGTLAYLVHWNPAAIAANCVVHSNCYLTAPLIDSDEDSLIRWLGEGFCFRSAEDHRSCAPKGCYSSRPRPLLRLACKACGLSTHDIDPIVNGVCMEWAAGSYRLTRQMQEMGIVVEQPTGPLCRYCHDCSRRAWPQMKRDVFLSSLDKDSFNQEFVAARLAYLDEIREKISTGRSRVKKRSRTVTKAEMMEDFGDPATNGLNHKVVKTINPVSQKEVQAVFIPKEKDGYWEGSVSHSAQFADTSIVDDDEAALRKNQLDASFSEQKQAVLEDVAMASSSSALSMGESIAKLKEIEEEKKKKMLEEDEHNEDDDEDGEQGKGKGAKKLKAGKKNDAEGEDDIDDEEEVMYLQAIEEMSEAGLDRQHSAQTLGRTTSGSRSEGLEVAVPGPLPSAPKEDVKRSMEAADEIDKGPAAKVPRRASTATQGGGTSKVLPPPSPSPSTPLPLQMPVASGPSGRVQAMSPKSSQMEVEVDNELSKISAKTWPHCKRFLADDFLASGSGQPMALPSVYTKDAQSGKWKAELEKIRPFVSTLERILSDQGKWKDQEIKNAIKAMSKVNSKTDKKVEFEAAKASDQELTLSTRVSILREGFESVRTLKELAISSGKSGSISEQALKDSVMKVQHTMQKLMAWVTAAVKSKVEDASVMDLASAAALHNCLFFPPLHLELTNPEDGNVFGTLADFYFFCPSGLSGLQLEKVLKMQCKWILQTFLRIFACPQYDQCLASLRAFLPKNMRYFCDVVLSPKLAETVEMLHFIAHFSGTENLGDLSSTTCPDLETVLARVSSSITSKTLQQYHRPITRISSLTMFKRFLNEGHKVVVSTKIDTEAASKATEVTKLIAELQAKAKDLSLPNNMESFEIEKLLSMVKDCVNLKEQSSWLPFDPQSAHYKTKQSAIVAFDQGVGAAAQYTIAGVIECFKSPDLHKETEKAIPVALMKLGSFVKGTQLDQNWSGRANPNVEGHKILKFLPFSERCFMIYVADVVMAFRLSSIVESEMTSEEEFKYPFSSAQCFLDHVDAVTDVNRCAVREVLESTDQLRNNFKELAGKVASAILDHMGTMEDKLLEDVWATLTMQIKPWLDIKNEDVKSKLQSLAARKQSATQQLSSAESHGHGEIAAALLEAVEPVKSLIGGKGELCEKLMVCSVEKMPDMLSGLEGLGHLYLKLESKFNEALKSLGPSSEHTDFIKKLLADAEALVAACRTILGCQSGLLAMTNHKADPTSIVTFIDKLAKRDMAIQSLPTALVVALSKMDKGSFHLQASRAMGATTSVEPCPENGNLDPLEATAVHGPIDPLEVIGQIDAEKKEKHCETSVTSNVQDVEPAAAAEHPTSSSDVDALEAVPVSMAHHHADDGHADAKRQDYRTADCGQRTESEDLSSSTLTETAIPTPMIPSPLTMAAQEDGRISSSVADTAEPSTVSEVGEDGSACAFSAAGPTEAIAIANAAEDIAIGISSIRSGDNNGGGTVMGVDEAADDVPAAGGECDMDKDMGIGIGIGSGDVSIASMAMGVKEADVPAAADADVPAAADDIDKANKSHKALEVVQRISKYFRAMSDGNGVDHLEKAEKKDQDTDTGHTAADDSETITSEPDELGFPLSSPSLPRPSPRSTPPMTPVSPPEPQPEPEAEKNATWVDAVIKVLGHHLRQRTISSTLEYGSDCSGLDAPFHGLRSVVDAIQAEIGVVERDNLRGGKDWITSERKPVPSVKVYTGMSSKTLQKSLDYVKQKRPALVMIENVQKKETEQIVTAALQEMDYVTQAFFANSASFGLPQSRTRLYVLAVDPGQCHIIHGPETWKEISSELIGQTPAFGDLMLSESDPRVAALLDKLKARELTPDEVKESLTHGSTWPTGHEQHQVARKQLAERFQVQVPTGPELFDQYSSAWSKTLPPREQDLLLDLKSKNEAAETLAKGQGQSQGYIWDLTNSICFSNWKSESSLDVNYFVVKGCDWRVKDVGPSRRIRSKSRSRSRPKYELRMNVFVGPKRIVTTEDDSSQYDKLFTKPAKPKAHSQQKQKLQDGAKGNVSNMKRPAASGYVPKGQQLKLEHFAKQ</sequence>
<feature type="compositionally biased region" description="Basic and acidic residues" evidence="4">
    <location>
        <begin position="311"/>
        <end position="320"/>
    </location>
</feature>
<keyword evidence="7" id="KW-0378">Hydrolase</keyword>
<dbReference type="EMBL" id="CAMXCT010001990">
    <property type="protein sequence ID" value="CAI3994728.1"/>
    <property type="molecule type" value="Genomic_DNA"/>
</dbReference>
<reference evidence="5" key="1">
    <citation type="submission" date="2022-10" db="EMBL/GenBank/DDBJ databases">
        <authorList>
            <person name="Chen Y."/>
            <person name="Dougan E. K."/>
            <person name="Chan C."/>
            <person name="Rhodes N."/>
            <person name="Thang M."/>
        </authorList>
    </citation>
    <scope>NUCLEOTIDE SEQUENCE</scope>
</reference>
<dbReference type="GO" id="GO:0008168">
    <property type="term" value="F:methyltransferase activity"/>
    <property type="evidence" value="ECO:0007669"/>
    <property type="project" value="UniProtKB-KW"/>
</dbReference>
<feature type="compositionally biased region" description="Acidic residues" evidence="4">
    <location>
        <begin position="2747"/>
        <end position="2758"/>
    </location>
</feature>
<evidence type="ECO:0000256" key="1">
    <source>
        <dbReference type="ARBA" id="ARBA00022603"/>
    </source>
</evidence>
<feature type="non-terminal residue" evidence="5">
    <location>
        <position position="1"/>
    </location>
</feature>
<keyword evidence="7" id="KW-0067">ATP-binding</keyword>
<feature type="region of interest" description="Disordered" evidence="4">
    <location>
        <begin position="705"/>
        <end position="757"/>
    </location>
</feature>
<keyword evidence="7" id="KW-0547">Nucleotide-binding</keyword>
<keyword evidence="2" id="KW-0808">Transferase</keyword>
<dbReference type="Gene3D" id="3.40.50.150">
    <property type="entry name" value="Vaccinia Virus protein VP39"/>
    <property type="match status" value="1"/>
</dbReference>
<organism evidence="5">
    <name type="scientific">Cladocopium goreaui</name>
    <dbReference type="NCBI Taxonomy" id="2562237"/>
    <lineage>
        <taxon>Eukaryota</taxon>
        <taxon>Sar</taxon>
        <taxon>Alveolata</taxon>
        <taxon>Dinophyceae</taxon>
        <taxon>Suessiales</taxon>
        <taxon>Symbiodiniaceae</taxon>
        <taxon>Cladocopium</taxon>
    </lineage>
</organism>
<feature type="compositionally biased region" description="Basic and acidic residues" evidence="4">
    <location>
        <begin position="1561"/>
        <end position="1579"/>
    </location>
</feature>
<dbReference type="OrthoDB" id="423221at2759"/>
<feature type="region of interest" description="Disordered" evidence="4">
    <location>
        <begin position="3168"/>
        <end position="3216"/>
    </location>
</feature>
<name>A0A9P1FZU2_9DINO</name>
<feature type="coiled-coil region" evidence="3">
    <location>
        <begin position="2251"/>
        <end position="2278"/>
    </location>
</feature>
<keyword evidence="1" id="KW-0489">Methyltransferase</keyword>
<dbReference type="InterPro" id="IPR029063">
    <property type="entry name" value="SAM-dependent_MTases_sf"/>
</dbReference>
<evidence type="ECO:0000256" key="3">
    <source>
        <dbReference type="SAM" id="Coils"/>
    </source>
</evidence>
<feature type="compositionally biased region" description="Acidic residues" evidence="4">
    <location>
        <begin position="1471"/>
        <end position="1483"/>
    </location>
</feature>
<gene>
    <name evidence="5" type="ORF">C1SCF055_LOCUS21354</name>
</gene>
<feature type="region of interest" description="Disordered" evidence="4">
    <location>
        <begin position="2473"/>
        <end position="2503"/>
    </location>
</feature>
<feature type="region of interest" description="Disordered" evidence="4">
    <location>
        <begin position="2732"/>
        <end position="2795"/>
    </location>
</feature>
<dbReference type="InterPro" id="IPR001525">
    <property type="entry name" value="C5_MeTfrase"/>
</dbReference>
<reference evidence="6" key="2">
    <citation type="submission" date="2024-04" db="EMBL/GenBank/DDBJ databases">
        <authorList>
            <person name="Chen Y."/>
            <person name="Shah S."/>
            <person name="Dougan E. K."/>
            <person name="Thang M."/>
            <person name="Chan C."/>
        </authorList>
    </citation>
    <scope>NUCLEOTIDE SEQUENCE [LARGE SCALE GENOMIC DNA]</scope>
</reference>
<keyword evidence="8" id="KW-1185">Reference proteome</keyword>
<evidence type="ECO:0000313" key="5">
    <source>
        <dbReference type="EMBL" id="CAI3994728.1"/>
    </source>
</evidence>
<dbReference type="GO" id="GO:0032259">
    <property type="term" value="P:methylation"/>
    <property type="evidence" value="ECO:0007669"/>
    <property type="project" value="UniProtKB-KW"/>
</dbReference>
<dbReference type="SUPFAM" id="SSF53335">
    <property type="entry name" value="S-adenosyl-L-methionine-dependent methyltransferases"/>
    <property type="match status" value="1"/>
</dbReference>
<feature type="compositionally biased region" description="Polar residues" evidence="4">
    <location>
        <begin position="715"/>
        <end position="724"/>
    </location>
</feature>
<feature type="compositionally biased region" description="Basic and acidic residues" evidence="4">
    <location>
        <begin position="2732"/>
        <end position="2741"/>
    </location>
</feature>
<feature type="compositionally biased region" description="Acidic residues" evidence="4">
    <location>
        <begin position="1503"/>
        <end position="1514"/>
    </location>
</feature>
<evidence type="ECO:0000313" key="8">
    <source>
        <dbReference type="Proteomes" id="UP001152797"/>
    </source>
</evidence>
<feature type="region of interest" description="Disordered" evidence="4">
    <location>
        <begin position="1469"/>
        <end position="1636"/>
    </location>
</feature>
<feature type="compositionally biased region" description="Pro residues" evidence="4">
    <location>
        <begin position="1600"/>
        <end position="1610"/>
    </location>
</feature>
<protein>
    <submittedName>
        <fullName evidence="7">Helicase C-terminal domain-containing protein</fullName>
    </submittedName>
</protein>
<keyword evidence="3" id="KW-0175">Coiled coil</keyword>
<dbReference type="Pfam" id="PF00145">
    <property type="entry name" value="DNA_methylase"/>
    <property type="match status" value="1"/>
</dbReference>
<keyword evidence="7" id="KW-0347">Helicase</keyword>
<feature type="region of interest" description="Disordered" evidence="4">
    <location>
        <begin position="287"/>
        <end position="353"/>
    </location>
</feature>
<dbReference type="Proteomes" id="UP001152797">
    <property type="component" value="Unassembled WGS sequence"/>
</dbReference>
<feature type="compositionally biased region" description="Basic residues" evidence="4">
    <location>
        <begin position="746"/>
        <end position="757"/>
    </location>
</feature>
<feature type="compositionally biased region" description="Basic residues" evidence="4">
    <location>
        <begin position="444"/>
        <end position="459"/>
    </location>
</feature>
<feature type="region of interest" description="Disordered" evidence="4">
    <location>
        <begin position="2515"/>
        <end position="2562"/>
    </location>
</feature>
<dbReference type="EMBL" id="CAMXCT020001990">
    <property type="protein sequence ID" value="CAL1148103.1"/>
    <property type="molecule type" value="Genomic_DNA"/>
</dbReference>
<feature type="compositionally biased region" description="Pro residues" evidence="4">
    <location>
        <begin position="2768"/>
        <end position="2790"/>
    </location>
</feature>
<evidence type="ECO:0000256" key="2">
    <source>
        <dbReference type="ARBA" id="ARBA00022679"/>
    </source>
</evidence>
<dbReference type="EMBL" id="CAMXCT030001990">
    <property type="protein sequence ID" value="CAL4782040.1"/>
    <property type="molecule type" value="Genomic_DNA"/>
</dbReference>
<proteinExistence type="predicted"/>
<comment type="caution">
    <text evidence="5">The sequence shown here is derived from an EMBL/GenBank/DDBJ whole genome shotgun (WGS) entry which is preliminary data.</text>
</comment>